<feature type="domain" description="GtrA/DPMS transmembrane" evidence="7">
    <location>
        <begin position="262"/>
        <end position="390"/>
    </location>
</feature>
<dbReference type="InterPro" id="IPR007267">
    <property type="entry name" value="GtrA_DPMS_TM"/>
</dbReference>
<evidence type="ECO:0000313" key="8">
    <source>
        <dbReference type="EMBL" id="KKS64272.1"/>
    </source>
</evidence>
<gene>
    <name evidence="8" type="ORF">UV33_C0030G0004</name>
</gene>
<feature type="transmembrane region" description="Helical" evidence="5">
    <location>
        <begin position="368"/>
        <end position="388"/>
    </location>
</feature>
<dbReference type="SUPFAM" id="SSF53448">
    <property type="entry name" value="Nucleotide-diphospho-sugar transferases"/>
    <property type="match status" value="1"/>
</dbReference>
<keyword evidence="8" id="KW-0808">Transferase</keyword>
<feature type="domain" description="Glycosyltransferase 2-like" evidence="6">
    <location>
        <begin position="8"/>
        <end position="140"/>
    </location>
</feature>
<keyword evidence="4 5" id="KW-0472">Membrane</keyword>
<evidence type="ECO:0000256" key="4">
    <source>
        <dbReference type="ARBA" id="ARBA00023136"/>
    </source>
</evidence>
<evidence type="ECO:0000256" key="2">
    <source>
        <dbReference type="ARBA" id="ARBA00022692"/>
    </source>
</evidence>
<evidence type="ECO:0000256" key="1">
    <source>
        <dbReference type="ARBA" id="ARBA00004141"/>
    </source>
</evidence>
<dbReference type="GO" id="GO:0016757">
    <property type="term" value="F:glycosyltransferase activity"/>
    <property type="evidence" value="ECO:0007669"/>
    <property type="project" value="UniProtKB-KW"/>
</dbReference>
<dbReference type="EMBL" id="LCEB01000030">
    <property type="protein sequence ID" value="KKS64272.1"/>
    <property type="molecule type" value="Genomic_DNA"/>
</dbReference>
<comment type="caution">
    <text evidence="8">The sequence shown here is derived from an EMBL/GenBank/DDBJ whole genome shotgun (WGS) entry which is preliminary data.</text>
</comment>
<protein>
    <submittedName>
        <fullName evidence="8">Dolichyl-phosphate beta-D-mannosyltransferase</fullName>
    </submittedName>
</protein>
<keyword evidence="3 5" id="KW-1133">Transmembrane helix</keyword>
<dbReference type="PANTHER" id="PTHR48090">
    <property type="entry name" value="UNDECAPRENYL-PHOSPHATE 4-DEOXY-4-FORMAMIDO-L-ARABINOSE TRANSFERASE-RELATED"/>
    <property type="match status" value="1"/>
</dbReference>
<organism evidence="8 9">
    <name type="scientific">Candidatus Daviesbacteria bacterium GW2011_GWA1_42_6</name>
    <dbReference type="NCBI Taxonomy" id="1618420"/>
    <lineage>
        <taxon>Bacteria</taxon>
        <taxon>Candidatus Daviesiibacteriota</taxon>
    </lineage>
</organism>
<keyword evidence="8" id="KW-0328">Glycosyltransferase</keyword>
<feature type="transmembrane region" description="Helical" evidence="5">
    <location>
        <begin position="328"/>
        <end position="348"/>
    </location>
</feature>
<dbReference type="GO" id="GO:0016020">
    <property type="term" value="C:membrane"/>
    <property type="evidence" value="ECO:0007669"/>
    <property type="project" value="UniProtKB-SubCell"/>
</dbReference>
<dbReference type="InterPro" id="IPR001173">
    <property type="entry name" value="Glyco_trans_2-like"/>
</dbReference>
<evidence type="ECO:0000259" key="6">
    <source>
        <dbReference type="Pfam" id="PF00535"/>
    </source>
</evidence>
<comment type="subcellular location">
    <subcellularLocation>
        <location evidence="1">Membrane</location>
        <topology evidence="1">Multi-pass membrane protein</topology>
    </subcellularLocation>
</comment>
<keyword evidence="2 5" id="KW-0812">Transmembrane</keyword>
<dbReference type="GO" id="GO:0000271">
    <property type="term" value="P:polysaccharide biosynthetic process"/>
    <property type="evidence" value="ECO:0007669"/>
    <property type="project" value="InterPro"/>
</dbReference>
<dbReference type="InterPro" id="IPR029044">
    <property type="entry name" value="Nucleotide-diphossugar_trans"/>
</dbReference>
<evidence type="ECO:0000256" key="5">
    <source>
        <dbReference type="SAM" id="Phobius"/>
    </source>
</evidence>
<evidence type="ECO:0000313" key="9">
    <source>
        <dbReference type="Proteomes" id="UP000034135"/>
    </source>
</evidence>
<evidence type="ECO:0000259" key="7">
    <source>
        <dbReference type="Pfam" id="PF04138"/>
    </source>
</evidence>
<sequence>MEKKKVVVVLPTYNEKNVLEKTVSKVLEQEKNLPGFRVEVLIVDSGSPDGTGEIAKRLSKSNPRVHFLEVERGLGVGIIRGHQYSLEHLNPDVLAQLDADGQVEADVLVRLVEAIKEGYDLALGSRFVKGGENQLSFTRRVFSMGSSLVFRILVGPFGIREVTNSARAFTPELFKRINFDRLPWREQTFIVQPAFLNEAILAGAKYKEVPLVFKNRAEGYSKNKVVNYTYDVITYAIDARLHKWGINFPLFYITRRAKTLIKFGVVGFTGTIVDFFFYKFFINSLGMLPATSKGFSAEIAILNNFAWNHFWTFRYRKNKTNVWQKLGIFNFVSLGGLVIGVLVVKLLYTFFGDGFVQIGNFRAAYNNFYFFATIPPVLIWNFAINNLITWKNQED</sequence>
<feature type="transmembrane region" description="Helical" evidence="5">
    <location>
        <begin position="287"/>
        <end position="307"/>
    </location>
</feature>
<reference evidence="8 9" key="1">
    <citation type="journal article" date="2015" name="Nature">
        <title>rRNA introns, odd ribosomes, and small enigmatic genomes across a large radiation of phyla.</title>
        <authorList>
            <person name="Brown C.T."/>
            <person name="Hug L.A."/>
            <person name="Thomas B.C."/>
            <person name="Sharon I."/>
            <person name="Castelle C.J."/>
            <person name="Singh A."/>
            <person name="Wilkins M.J."/>
            <person name="Williams K.H."/>
            <person name="Banfield J.F."/>
        </authorList>
    </citation>
    <scope>NUCLEOTIDE SEQUENCE [LARGE SCALE GENOMIC DNA]</scope>
</reference>
<dbReference type="Proteomes" id="UP000034135">
    <property type="component" value="Unassembled WGS sequence"/>
</dbReference>
<dbReference type="Pfam" id="PF00535">
    <property type="entry name" value="Glycos_transf_2"/>
    <property type="match status" value="1"/>
</dbReference>
<dbReference type="PANTHER" id="PTHR48090:SF7">
    <property type="entry name" value="RFBJ PROTEIN"/>
    <property type="match status" value="1"/>
</dbReference>
<proteinExistence type="predicted"/>
<accession>A0A0G1ATD4</accession>
<name>A0A0G1ATD4_9BACT</name>
<dbReference type="InterPro" id="IPR050256">
    <property type="entry name" value="Glycosyltransferase_2"/>
</dbReference>
<evidence type="ECO:0000256" key="3">
    <source>
        <dbReference type="ARBA" id="ARBA00022989"/>
    </source>
</evidence>
<feature type="transmembrane region" description="Helical" evidence="5">
    <location>
        <begin position="260"/>
        <end position="281"/>
    </location>
</feature>
<dbReference type="Pfam" id="PF04138">
    <property type="entry name" value="GtrA_DPMS_TM"/>
    <property type="match status" value="1"/>
</dbReference>
<dbReference type="AlphaFoldDB" id="A0A0G1ATD4"/>
<dbReference type="Gene3D" id="3.90.550.10">
    <property type="entry name" value="Spore Coat Polysaccharide Biosynthesis Protein SpsA, Chain A"/>
    <property type="match status" value="1"/>
</dbReference>